<name>A0A2S3GVD1_9POAL</name>
<organism evidence="1">
    <name type="scientific">Panicum hallii</name>
    <dbReference type="NCBI Taxonomy" id="206008"/>
    <lineage>
        <taxon>Eukaryota</taxon>
        <taxon>Viridiplantae</taxon>
        <taxon>Streptophyta</taxon>
        <taxon>Embryophyta</taxon>
        <taxon>Tracheophyta</taxon>
        <taxon>Spermatophyta</taxon>
        <taxon>Magnoliopsida</taxon>
        <taxon>Liliopsida</taxon>
        <taxon>Poales</taxon>
        <taxon>Poaceae</taxon>
        <taxon>PACMAD clade</taxon>
        <taxon>Panicoideae</taxon>
        <taxon>Panicodae</taxon>
        <taxon>Paniceae</taxon>
        <taxon>Panicinae</taxon>
        <taxon>Panicum</taxon>
        <taxon>Panicum sect. Panicum</taxon>
    </lineage>
</organism>
<dbReference type="Proteomes" id="UP000243499">
    <property type="component" value="Chromosome 2"/>
</dbReference>
<evidence type="ECO:0000313" key="1">
    <source>
        <dbReference type="EMBL" id="PAN09247.1"/>
    </source>
</evidence>
<gene>
    <name evidence="1" type="ORF">PAHAL_2G009900</name>
</gene>
<sequence>MDTLSSAVPPPPLRVPPELPDDIVEDIFIRPARRHALLLHPALACKRWARLFAGRGFRRRYRELHQAAPMLGVLANLTHTGGIARFIPAPGGGFCPARDDRRGYRAHDARHGRVLLNRDPDSALAVWYPTTDELHQLPLLPRPQQVLSWNAAVLCGSLGACDHLDCRPGPFRVVFVGIDDSDSDSEAVFAHVYSSEPGAWSDETRAALPVPVDELDAAVPGVLARNALHFVLLTGTRILRLDLATRQLSVIHILRRPDYGPHINVLMATDDGELGVRGGVPAVDGGQALVTNVGPWVLSRAIELRKELPADALLPGSMPGVVAFAEGAGVVFMKTIDGLYSFDLRSGRAAKFPMTSGFFDIVPYVSFYTPGITT</sequence>
<dbReference type="PANTHER" id="PTHR32133:SF315">
    <property type="entry name" value="F-BOX DOMAIN-CONTAINING PROTEIN"/>
    <property type="match status" value="1"/>
</dbReference>
<protein>
    <recommendedName>
        <fullName evidence="2">F-box domain-containing protein</fullName>
    </recommendedName>
</protein>
<dbReference type="Gramene" id="PAN09247">
    <property type="protein sequence ID" value="PAN09247"/>
    <property type="gene ID" value="PAHAL_2G009900"/>
</dbReference>
<proteinExistence type="predicted"/>
<reference evidence="1" key="1">
    <citation type="submission" date="2018-04" db="EMBL/GenBank/DDBJ databases">
        <title>WGS assembly of Panicum hallii.</title>
        <authorList>
            <person name="Lovell J."/>
            <person name="Jenkins J."/>
            <person name="Lowry D."/>
            <person name="Mamidi S."/>
            <person name="Sreedasyam A."/>
            <person name="Weng X."/>
            <person name="Barry K."/>
            <person name="Bonette J."/>
            <person name="Campitelli B."/>
            <person name="Daum C."/>
            <person name="Gordon S."/>
            <person name="Gould B."/>
            <person name="Lipzen A."/>
            <person name="Macqueen A."/>
            <person name="Palacio-Mejia J."/>
            <person name="Plott C."/>
            <person name="Shakirov E."/>
            <person name="Shu S."/>
            <person name="Yoshinaga Y."/>
            <person name="Zane M."/>
            <person name="Rokhsar D."/>
            <person name="Grimwood J."/>
            <person name="Schmutz J."/>
            <person name="Juenger T."/>
        </authorList>
    </citation>
    <scope>NUCLEOTIDE SEQUENCE [LARGE SCALE GENOMIC DNA]</scope>
    <source>
        <strain evidence="1">FIL2</strain>
    </source>
</reference>
<evidence type="ECO:0008006" key="2">
    <source>
        <dbReference type="Google" id="ProtNLM"/>
    </source>
</evidence>
<dbReference type="PANTHER" id="PTHR32133">
    <property type="entry name" value="OS07G0120400 PROTEIN"/>
    <property type="match status" value="1"/>
</dbReference>
<accession>A0A2S3GVD1</accession>
<dbReference type="AlphaFoldDB" id="A0A2S3GVD1"/>
<dbReference type="EMBL" id="CM008047">
    <property type="protein sequence ID" value="PAN09247.1"/>
    <property type="molecule type" value="Genomic_DNA"/>
</dbReference>